<dbReference type="Pfam" id="PF07885">
    <property type="entry name" value="Ion_trans_2"/>
    <property type="match status" value="1"/>
</dbReference>
<evidence type="ECO:0000313" key="4">
    <source>
        <dbReference type="Proteomes" id="UP000229366"/>
    </source>
</evidence>
<dbReference type="Proteomes" id="UP000229366">
    <property type="component" value="Unassembled WGS sequence"/>
</dbReference>
<feature type="transmembrane region" description="Helical" evidence="1">
    <location>
        <begin position="6"/>
        <end position="24"/>
    </location>
</feature>
<dbReference type="AlphaFoldDB" id="A0A2M8VZQ6"/>
<keyword evidence="1" id="KW-1133">Transmembrane helix</keyword>
<reference evidence="3 4" key="1">
    <citation type="submission" date="2017-11" db="EMBL/GenBank/DDBJ databases">
        <title>Genomic Encyclopedia of Type Strains, Phase III (KMG-III): the genomes of soil and plant-associated and newly described type strains.</title>
        <authorList>
            <person name="Whitman W."/>
        </authorList>
    </citation>
    <scope>NUCLEOTIDE SEQUENCE [LARGE SCALE GENOMIC DNA]</scope>
    <source>
        <strain evidence="3 4">UB-Domo-W1</strain>
    </source>
</reference>
<dbReference type="InterPro" id="IPR013099">
    <property type="entry name" value="K_chnl_dom"/>
</dbReference>
<feature type="domain" description="Potassium channel" evidence="2">
    <location>
        <begin position="69"/>
        <end position="139"/>
    </location>
</feature>
<evidence type="ECO:0000313" key="3">
    <source>
        <dbReference type="EMBL" id="PJI83324.1"/>
    </source>
</evidence>
<feature type="transmembrane region" description="Helical" evidence="1">
    <location>
        <begin position="112"/>
        <end position="137"/>
    </location>
</feature>
<keyword evidence="4" id="KW-1185">Reference proteome</keyword>
<organism evidence="3 4">
    <name type="scientific">Polynucleobacter brandtiae</name>
    <dbReference type="NCBI Taxonomy" id="1938816"/>
    <lineage>
        <taxon>Bacteria</taxon>
        <taxon>Pseudomonadati</taxon>
        <taxon>Pseudomonadota</taxon>
        <taxon>Betaproteobacteria</taxon>
        <taxon>Burkholderiales</taxon>
        <taxon>Burkholderiaceae</taxon>
        <taxon>Polynucleobacter</taxon>
    </lineage>
</organism>
<feature type="transmembrane region" description="Helical" evidence="1">
    <location>
        <begin position="87"/>
        <end position="105"/>
    </location>
</feature>
<evidence type="ECO:0000256" key="1">
    <source>
        <dbReference type="SAM" id="Phobius"/>
    </source>
</evidence>
<name>A0A2M8VZQ6_9BURK</name>
<protein>
    <submittedName>
        <fullName evidence="3">Ion channel</fullName>
    </submittedName>
</protein>
<keyword evidence="1" id="KW-0472">Membrane</keyword>
<feature type="transmembrane region" description="Helical" evidence="1">
    <location>
        <begin position="44"/>
        <end position="67"/>
    </location>
</feature>
<dbReference type="EMBL" id="PGTX01000001">
    <property type="protein sequence ID" value="PJI83324.1"/>
    <property type="molecule type" value="Genomic_DNA"/>
</dbReference>
<keyword evidence="1" id="KW-0812">Transmembrane</keyword>
<accession>A0A2M8VZQ6</accession>
<evidence type="ECO:0000259" key="2">
    <source>
        <dbReference type="Pfam" id="PF07885"/>
    </source>
</evidence>
<dbReference type="RefSeq" id="WP_198508688.1">
    <property type="nucleotide sequence ID" value="NZ_CBCSBW010000001.1"/>
</dbReference>
<dbReference type="SUPFAM" id="SSF81324">
    <property type="entry name" value="Voltage-gated potassium channels"/>
    <property type="match status" value="1"/>
</dbReference>
<comment type="caution">
    <text evidence="3">The sequence shown here is derived from an EMBL/GenBank/DDBJ whole genome shotgun (WGS) entry which is preliminary data.</text>
</comment>
<dbReference type="Gene3D" id="1.10.287.70">
    <property type="match status" value="1"/>
</dbReference>
<sequence length="155" mass="17475">MLILSAFIINGSLALIAILFHYKVLFRLGKNLPKVAHFAPRFRVLLGVGAIFIAHVFEIWLFALGYFFTLQFPMMGNLMGELSGHGLILDCAYLSFVTFTTLGYGEIVAQGYLRYLTGVEALTGFILITWSASFLFIEMQTYWDPRKSNHKNPPA</sequence>
<gene>
    <name evidence="3" type="ORF">B0G85_0721</name>
</gene>
<proteinExistence type="predicted"/>